<keyword evidence="3" id="KW-0479">Metal-binding</keyword>
<keyword evidence="13" id="KW-1185">Reference proteome</keyword>
<sequence>MTKTTNVNNDTCPVCLTDKYLNQSLKLLVSPCFHKMCETCVDRLFRSGPGPCPICKTTLRKSNFTTQKFDDLYVEKEVQIRKKLSFINKRQEDFGSLREYNDYLEETEEIIFNMINNVDIQETNERIERFRNENKELIERNKQKQLQEERLIQQKIQREKLEKQARKEAFLEIENKQLNEKQQSDLELITKIQSSSSKDLKTVLKENKYKKQKVDKVEIKIELEEIEEDDDFDFEPVDTVLNRISFVNTNQYSSR</sequence>
<evidence type="ECO:0000259" key="11">
    <source>
        <dbReference type="PROSITE" id="PS50089"/>
    </source>
</evidence>
<evidence type="ECO:0000256" key="5">
    <source>
        <dbReference type="ARBA" id="ARBA00022833"/>
    </source>
</evidence>
<comment type="subcellular location">
    <subcellularLocation>
        <location evidence="1">Nucleus</location>
    </subcellularLocation>
</comment>
<dbReference type="AlphaFoldDB" id="A0AAD5UKV8"/>
<dbReference type="SMART" id="SM00184">
    <property type="entry name" value="RING"/>
    <property type="match status" value="1"/>
</dbReference>
<dbReference type="PANTHER" id="PTHR12683:SF13">
    <property type="entry name" value="CDK-ACTIVATING KINASE ASSEMBLY FACTOR MAT1"/>
    <property type="match status" value="1"/>
</dbReference>
<proteinExistence type="predicted"/>
<dbReference type="Pfam" id="PF17121">
    <property type="entry name" value="zf-C3HC4_5"/>
    <property type="match status" value="1"/>
</dbReference>
<evidence type="ECO:0000256" key="2">
    <source>
        <dbReference type="ARBA" id="ARBA00022257"/>
    </source>
</evidence>
<reference evidence="12" key="1">
    <citation type="submission" date="2020-05" db="EMBL/GenBank/DDBJ databases">
        <title>Phylogenomic resolution of chytrid fungi.</title>
        <authorList>
            <person name="Stajich J.E."/>
            <person name="Amses K."/>
            <person name="Simmons R."/>
            <person name="Seto K."/>
            <person name="Myers J."/>
            <person name="Bonds A."/>
            <person name="Quandt C.A."/>
            <person name="Barry K."/>
            <person name="Liu P."/>
            <person name="Grigoriev I."/>
            <person name="Longcore J.E."/>
            <person name="James T.Y."/>
        </authorList>
    </citation>
    <scope>NUCLEOTIDE SEQUENCE</scope>
    <source>
        <strain evidence="12">PLAUS21</strain>
    </source>
</reference>
<dbReference type="Gene3D" id="3.30.40.10">
    <property type="entry name" value="Zinc/RING finger domain, C3HC4 (zinc finger)"/>
    <property type="match status" value="1"/>
</dbReference>
<organism evidence="12 13">
    <name type="scientific">Boothiomyces macroporosus</name>
    <dbReference type="NCBI Taxonomy" id="261099"/>
    <lineage>
        <taxon>Eukaryota</taxon>
        <taxon>Fungi</taxon>
        <taxon>Fungi incertae sedis</taxon>
        <taxon>Chytridiomycota</taxon>
        <taxon>Chytridiomycota incertae sedis</taxon>
        <taxon>Chytridiomycetes</taxon>
        <taxon>Rhizophydiales</taxon>
        <taxon>Terramycetaceae</taxon>
        <taxon>Boothiomyces</taxon>
    </lineage>
</organism>
<comment type="caution">
    <text evidence="12">The sequence shown here is derived from an EMBL/GenBank/DDBJ whole genome shotgun (WGS) entry which is preliminary data.</text>
</comment>
<dbReference type="GO" id="GO:0061575">
    <property type="term" value="F:cyclin-dependent protein serine/threonine kinase activator activity"/>
    <property type="evidence" value="ECO:0007669"/>
    <property type="project" value="InterPro"/>
</dbReference>
<protein>
    <recommendedName>
        <fullName evidence="2">RNA polymerase II transcription factor B subunit 3</fullName>
    </recommendedName>
    <alternativeName>
        <fullName evidence="8">RNA polymerase II transcription factor B 38 kDa subunit</fullName>
    </alternativeName>
    <alternativeName>
        <fullName evidence="7">RNA polymerase II transcription factor B p38 subunit</fullName>
    </alternativeName>
</protein>
<evidence type="ECO:0000256" key="3">
    <source>
        <dbReference type="ARBA" id="ARBA00022723"/>
    </source>
</evidence>
<evidence type="ECO:0000313" key="13">
    <source>
        <dbReference type="Proteomes" id="UP001210925"/>
    </source>
</evidence>
<dbReference type="Proteomes" id="UP001210925">
    <property type="component" value="Unassembled WGS sequence"/>
</dbReference>
<dbReference type="InterPro" id="IPR017907">
    <property type="entry name" value="Znf_RING_CS"/>
</dbReference>
<evidence type="ECO:0000256" key="1">
    <source>
        <dbReference type="ARBA" id="ARBA00004123"/>
    </source>
</evidence>
<evidence type="ECO:0000256" key="7">
    <source>
        <dbReference type="ARBA" id="ARBA00029873"/>
    </source>
</evidence>
<keyword evidence="10" id="KW-0175">Coiled coil</keyword>
<dbReference type="GO" id="GO:0006289">
    <property type="term" value="P:nucleotide-excision repair"/>
    <property type="evidence" value="ECO:0007669"/>
    <property type="project" value="InterPro"/>
</dbReference>
<evidence type="ECO:0000256" key="8">
    <source>
        <dbReference type="ARBA" id="ARBA00033277"/>
    </source>
</evidence>
<gene>
    <name evidence="12" type="primary">TFB3</name>
    <name evidence="12" type="ORF">HK103_007408</name>
</gene>
<evidence type="ECO:0000256" key="10">
    <source>
        <dbReference type="SAM" id="Coils"/>
    </source>
</evidence>
<evidence type="ECO:0000313" key="12">
    <source>
        <dbReference type="EMBL" id="KAJ3260845.1"/>
    </source>
</evidence>
<dbReference type="FunFam" id="3.30.40.10:FF:000037">
    <property type="entry name" value="Cdk-activating kinase assembly factor MAT1, centre"/>
    <property type="match status" value="1"/>
</dbReference>
<feature type="coiled-coil region" evidence="10">
    <location>
        <begin position="120"/>
        <end position="181"/>
    </location>
</feature>
<dbReference type="PROSITE" id="PS50089">
    <property type="entry name" value="ZF_RING_2"/>
    <property type="match status" value="1"/>
</dbReference>
<dbReference type="PROSITE" id="PS00518">
    <property type="entry name" value="ZF_RING_1"/>
    <property type="match status" value="1"/>
</dbReference>
<dbReference type="InterPro" id="IPR013083">
    <property type="entry name" value="Znf_RING/FYVE/PHD"/>
</dbReference>
<evidence type="ECO:0000256" key="4">
    <source>
        <dbReference type="ARBA" id="ARBA00022771"/>
    </source>
</evidence>
<dbReference type="GO" id="GO:0006357">
    <property type="term" value="P:regulation of transcription by RNA polymerase II"/>
    <property type="evidence" value="ECO:0007669"/>
    <property type="project" value="TreeGrafter"/>
</dbReference>
<evidence type="ECO:0000256" key="6">
    <source>
        <dbReference type="ARBA" id="ARBA00023242"/>
    </source>
</evidence>
<dbReference type="GO" id="GO:0008270">
    <property type="term" value="F:zinc ion binding"/>
    <property type="evidence" value="ECO:0007669"/>
    <property type="project" value="UniProtKB-KW"/>
</dbReference>
<keyword evidence="6" id="KW-0539">Nucleus</keyword>
<dbReference type="InterPro" id="IPR001841">
    <property type="entry name" value="Znf_RING"/>
</dbReference>
<dbReference type="GO" id="GO:0005675">
    <property type="term" value="C:transcription factor TFIIH holo complex"/>
    <property type="evidence" value="ECO:0007669"/>
    <property type="project" value="InterPro"/>
</dbReference>
<dbReference type="Pfam" id="PF06391">
    <property type="entry name" value="MAT1"/>
    <property type="match status" value="1"/>
</dbReference>
<dbReference type="InterPro" id="IPR015877">
    <property type="entry name" value="MAT1_centre"/>
</dbReference>
<dbReference type="NCBIfam" id="TIGR00570">
    <property type="entry name" value="cdk7"/>
    <property type="match status" value="1"/>
</dbReference>
<dbReference type="PANTHER" id="PTHR12683">
    <property type="entry name" value="CDK-ACTIVATING KINASE ASSEMBLY FACTOR MAT1"/>
    <property type="match status" value="1"/>
</dbReference>
<evidence type="ECO:0000256" key="9">
    <source>
        <dbReference type="PROSITE-ProRule" id="PRU00175"/>
    </source>
</evidence>
<accession>A0AAD5UKV8</accession>
<dbReference type="EMBL" id="JADGKB010000009">
    <property type="protein sequence ID" value="KAJ3260845.1"/>
    <property type="molecule type" value="Genomic_DNA"/>
</dbReference>
<name>A0AAD5UKV8_9FUNG</name>
<dbReference type="InterPro" id="IPR004575">
    <property type="entry name" value="MAT1/Tfb3"/>
</dbReference>
<keyword evidence="4 9" id="KW-0863">Zinc-finger</keyword>
<dbReference type="SUPFAM" id="SSF57850">
    <property type="entry name" value="RING/U-box"/>
    <property type="match status" value="1"/>
</dbReference>
<feature type="domain" description="RING-type" evidence="11">
    <location>
        <begin position="12"/>
        <end position="56"/>
    </location>
</feature>
<keyword evidence="5" id="KW-0862">Zinc</keyword>